<evidence type="ECO:0000256" key="6">
    <source>
        <dbReference type="RuleBase" id="RU280813"/>
    </source>
</evidence>
<dbReference type="InterPro" id="IPR051119">
    <property type="entry name" value="Nematode_SR-like"/>
</dbReference>
<keyword evidence="3 6" id="KW-0812">Transmembrane</keyword>
<feature type="transmembrane region" description="Helical" evidence="6">
    <location>
        <begin position="203"/>
        <end position="226"/>
    </location>
</feature>
<feature type="transmembrane region" description="Helical" evidence="6">
    <location>
        <begin position="7"/>
        <end position="33"/>
    </location>
</feature>
<dbReference type="GO" id="GO:0004888">
    <property type="term" value="F:transmembrane signaling receptor activity"/>
    <property type="evidence" value="ECO:0007669"/>
    <property type="project" value="InterPro"/>
</dbReference>
<accession>A0A9P1IHC9</accession>
<dbReference type="PANTHER" id="PTHR31627">
    <property type="entry name" value="SERPENTINE RECEPTOR CLASS GAMMA-RELATED"/>
    <property type="match status" value="1"/>
</dbReference>
<evidence type="ECO:0000256" key="3">
    <source>
        <dbReference type="ARBA" id="ARBA00022692"/>
    </source>
</evidence>
<keyword evidence="8" id="KW-1185">Reference proteome</keyword>
<dbReference type="OrthoDB" id="5843999at2759"/>
<dbReference type="Proteomes" id="UP001152747">
    <property type="component" value="Unassembled WGS sequence"/>
</dbReference>
<dbReference type="EMBL" id="CANHGI010000003">
    <property type="protein sequence ID" value="CAI5445504.1"/>
    <property type="molecule type" value="Genomic_DNA"/>
</dbReference>
<dbReference type="Pfam" id="PF02118">
    <property type="entry name" value="Srg"/>
    <property type="match status" value="1"/>
</dbReference>
<organism evidence="7 8">
    <name type="scientific">Caenorhabditis angaria</name>
    <dbReference type="NCBI Taxonomy" id="860376"/>
    <lineage>
        <taxon>Eukaryota</taxon>
        <taxon>Metazoa</taxon>
        <taxon>Ecdysozoa</taxon>
        <taxon>Nematoda</taxon>
        <taxon>Chromadorea</taxon>
        <taxon>Rhabditida</taxon>
        <taxon>Rhabditina</taxon>
        <taxon>Rhabditomorpha</taxon>
        <taxon>Rhabditoidea</taxon>
        <taxon>Rhabditidae</taxon>
        <taxon>Peloderinae</taxon>
        <taxon>Caenorhabditis</taxon>
    </lineage>
</organism>
<comment type="subcellular location">
    <subcellularLocation>
        <location evidence="1">Membrane</location>
        <topology evidence="1">Multi-pass membrane protein</topology>
    </subcellularLocation>
</comment>
<keyword evidence="5 6" id="KW-0472">Membrane</keyword>
<feature type="transmembrane region" description="Helical" evidence="6">
    <location>
        <begin position="86"/>
        <end position="104"/>
    </location>
</feature>
<dbReference type="PRINTS" id="PR00698">
    <property type="entry name" value="TMPROTEINSRG"/>
</dbReference>
<dbReference type="InterPro" id="IPR000609">
    <property type="entry name" value="7TM_GPCR_serpentine_rcpt_Srg"/>
</dbReference>
<dbReference type="AlphaFoldDB" id="A0A9P1IHC9"/>
<reference evidence="7" key="1">
    <citation type="submission" date="2022-11" db="EMBL/GenBank/DDBJ databases">
        <authorList>
            <person name="Kikuchi T."/>
        </authorList>
    </citation>
    <scope>NUCLEOTIDE SEQUENCE</scope>
    <source>
        <strain evidence="7">PS1010</strain>
    </source>
</reference>
<dbReference type="SUPFAM" id="SSF81321">
    <property type="entry name" value="Family A G protein-coupled receptor-like"/>
    <property type="match status" value="1"/>
</dbReference>
<evidence type="ECO:0000256" key="5">
    <source>
        <dbReference type="ARBA" id="ARBA00023136"/>
    </source>
</evidence>
<evidence type="ECO:0000313" key="7">
    <source>
        <dbReference type="EMBL" id="CAI5445504.1"/>
    </source>
</evidence>
<evidence type="ECO:0000256" key="1">
    <source>
        <dbReference type="ARBA" id="ARBA00004141"/>
    </source>
</evidence>
<sequence>MDSIGSIFLLLSDIFFGRIAIFFPQLCPIFLNFFGNCPFSAHFAYPFYNYLRALKPVIQAFMCINRMSCVIWPVDYSFMWSQNMRKIILSILLLPFLVIWNTMISEKSFVPIRGGLAMNYKRRVSWASLSLFQLIFITISLLITIICTSITLFKMSTLKTRLKSSEKTLCIVSIIISCVFLTQAALQSYFAFFHQNAENANEIILFAMFLVYDLQNFVSPIILLAVSQELRKNLFGKRAKSENLGMSTISKTISNSSQKTATTNLEFHSIN</sequence>
<comment type="similarity">
    <text evidence="2 6">Belongs to the nematode receptor-like protein srg family.</text>
</comment>
<name>A0A9P1IHC9_9PELO</name>
<keyword evidence="4 6" id="KW-1133">Transmembrane helix</keyword>
<dbReference type="GO" id="GO:0007606">
    <property type="term" value="P:sensory perception of chemical stimulus"/>
    <property type="evidence" value="ECO:0007669"/>
    <property type="project" value="UniProtKB-UniRule"/>
</dbReference>
<protein>
    <recommendedName>
        <fullName evidence="6">Serpentine receptor class gamma</fullName>
    </recommendedName>
</protein>
<feature type="transmembrane region" description="Helical" evidence="6">
    <location>
        <begin position="124"/>
        <end position="147"/>
    </location>
</feature>
<proteinExistence type="inferred from homology"/>
<feature type="transmembrane region" description="Helical" evidence="6">
    <location>
        <begin position="168"/>
        <end position="191"/>
    </location>
</feature>
<gene>
    <name evidence="7" type="ORF">CAMP_LOCUS8141</name>
</gene>
<evidence type="ECO:0000256" key="4">
    <source>
        <dbReference type="ARBA" id="ARBA00022989"/>
    </source>
</evidence>
<comment type="caution">
    <text evidence="7">The sequence shown here is derived from an EMBL/GenBank/DDBJ whole genome shotgun (WGS) entry which is preliminary data.</text>
</comment>
<evidence type="ECO:0000256" key="2">
    <source>
        <dbReference type="ARBA" id="ARBA00005692"/>
    </source>
</evidence>
<dbReference type="GO" id="GO:0016020">
    <property type="term" value="C:membrane"/>
    <property type="evidence" value="ECO:0007669"/>
    <property type="project" value="UniProtKB-SubCell"/>
</dbReference>
<evidence type="ECO:0000313" key="8">
    <source>
        <dbReference type="Proteomes" id="UP001152747"/>
    </source>
</evidence>
<dbReference type="PANTHER" id="PTHR31627:SF43">
    <property type="entry name" value="SERPENTINE RECEPTOR CLASS GAMMA-15"/>
    <property type="match status" value="1"/>
</dbReference>
<comment type="caution">
    <text evidence="6">Lacks conserved residue(s) required for the propagation of feature annotation.</text>
</comment>
<dbReference type="Gene3D" id="1.20.1070.10">
    <property type="entry name" value="Rhodopsin 7-helix transmembrane proteins"/>
    <property type="match status" value="1"/>
</dbReference>